<dbReference type="EMBL" id="NJAI01000036">
    <property type="protein sequence ID" value="PHM50997.1"/>
    <property type="molecule type" value="Genomic_DNA"/>
</dbReference>
<dbReference type="EMBL" id="KX517799">
    <property type="protein sequence ID" value="ARD69737.1"/>
    <property type="molecule type" value="Genomic_DNA"/>
</dbReference>
<evidence type="ECO:0000313" key="1">
    <source>
        <dbReference type="EMBL" id="ARD69737.1"/>
    </source>
</evidence>
<name>A0A1V0M4E8_XENHO</name>
<gene>
    <name evidence="2" type="ORF">Xhom_04982</name>
</gene>
<reference evidence="2 3" key="2">
    <citation type="journal article" date="2017" name="Nat. Microbiol.">
        <title>Natural product diversity associated with the nematode symbionts Photorhabdus and Xenorhabdus.</title>
        <authorList>
            <person name="Tobias N.J."/>
            <person name="Wolff H."/>
            <person name="Djahanschiri B."/>
            <person name="Grundmann F."/>
            <person name="Kronenwerth M."/>
            <person name="Shi Y.M."/>
            <person name="Simonyi S."/>
            <person name="Grun P."/>
            <person name="Shapiro-Ilan D."/>
            <person name="Pidot S.J."/>
            <person name="Stinear T.P."/>
            <person name="Ebersberger I."/>
            <person name="Bode H.B."/>
        </authorList>
    </citation>
    <scope>NUCLEOTIDE SEQUENCE [LARGE SCALE GENOMIC DNA]</scope>
    <source>
        <strain evidence="2 3">DSM 17903</strain>
    </source>
</reference>
<evidence type="ECO:0000313" key="3">
    <source>
        <dbReference type="Proteomes" id="UP000225433"/>
    </source>
</evidence>
<proteinExistence type="predicted"/>
<dbReference type="RefSeq" id="WP_145957523.1">
    <property type="nucleotide sequence ID" value="NZ_CAWNQJ010000064.1"/>
</dbReference>
<geneLocation type="plasmid" evidence="1">
    <name>unnamed2</name>
</geneLocation>
<accession>A0A1V0M4E8</accession>
<evidence type="ECO:0000313" key="2">
    <source>
        <dbReference type="EMBL" id="PHM50997.1"/>
    </source>
</evidence>
<dbReference type="AlphaFoldDB" id="A0A1V0M4E8"/>
<protein>
    <submittedName>
        <fullName evidence="1">Uncharacterized protein</fullName>
    </submittedName>
</protein>
<dbReference type="Proteomes" id="UP000225433">
    <property type="component" value="Unassembled WGS sequence"/>
</dbReference>
<organism evidence="1">
    <name type="scientific">Xenorhabdus hominickii</name>
    <dbReference type="NCBI Taxonomy" id="351679"/>
    <lineage>
        <taxon>Bacteria</taxon>
        <taxon>Pseudomonadati</taxon>
        <taxon>Pseudomonadota</taxon>
        <taxon>Gammaproteobacteria</taxon>
        <taxon>Enterobacterales</taxon>
        <taxon>Morganellaceae</taxon>
        <taxon>Xenorhabdus</taxon>
    </lineage>
</organism>
<keyword evidence="1" id="KW-0614">Plasmid</keyword>
<reference evidence="1" key="1">
    <citation type="journal article" date="2017" name="J. Invertebr. Pathol.">
        <title>Identification and bacterial characteristics of Xenorhabdus hominickii ANU101 from an entomopathogenic nematode, Steinernema monticolum.</title>
        <authorList>
            <person name="Park Y."/>
            <person name="Kang S."/>
            <person name="Sadekuzzaman M."/>
            <person name="Kim H."/>
            <person name="Jung J.K."/>
            <person name="Kim Y."/>
        </authorList>
    </citation>
    <scope>NUCLEOTIDE SEQUENCE</scope>
    <source>
        <strain evidence="1">ANU101</strain>
        <plasmid evidence="1">unnamed2</plasmid>
    </source>
</reference>
<sequence length="64" mass="7438">MQSDDLRVYIIAREVSAYNINWVKPVRMRDKPYKTAFMVSVPGTDDKAHMRFIEYVTADLVPMG</sequence>